<dbReference type="NCBIfam" id="NF004526">
    <property type="entry name" value="PRK05872.1"/>
    <property type="match status" value="1"/>
</dbReference>
<proteinExistence type="inferred from homology"/>
<dbReference type="InterPro" id="IPR036291">
    <property type="entry name" value="NAD(P)-bd_dom_sf"/>
</dbReference>
<evidence type="ECO:0000256" key="4">
    <source>
        <dbReference type="SAM" id="MobiDB-lite"/>
    </source>
</evidence>
<dbReference type="PANTHER" id="PTHR44196">
    <property type="entry name" value="DEHYDROGENASE/REDUCTASE SDR FAMILY MEMBER 7B"/>
    <property type="match status" value="1"/>
</dbReference>
<accession>A0A6G3R0P7</accession>
<feature type="region of interest" description="Disordered" evidence="4">
    <location>
        <begin position="281"/>
        <end position="327"/>
    </location>
</feature>
<name>A0A6G3R0P7_9ACTN</name>
<dbReference type="PANTHER" id="PTHR44196:SF1">
    <property type="entry name" value="DEHYDROGENASE_REDUCTASE SDR FAMILY MEMBER 7B"/>
    <property type="match status" value="1"/>
</dbReference>
<feature type="domain" description="Ketoreductase" evidence="5">
    <location>
        <begin position="12"/>
        <end position="197"/>
    </location>
</feature>
<dbReference type="PRINTS" id="PR00080">
    <property type="entry name" value="SDRFAMILY"/>
</dbReference>
<dbReference type="GO" id="GO:0016020">
    <property type="term" value="C:membrane"/>
    <property type="evidence" value="ECO:0007669"/>
    <property type="project" value="TreeGrafter"/>
</dbReference>
<keyword evidence="2" id="KW-0560">Oxidoreductase</keyword>
<dbReference type="Pfam" id="PF00106">
    <property type="entry name" value="adh_short"/>
    <property type="match status" value="1"/>
</dbReference>
<dbReference type="PROSITE" id="PS00061">
    <property type="entry name" value="ADH_SHORT"/>
    <property type="match status" value="1"/>
</dbReference>
<protein>
    <submittedName>
        <fullName evidence="6">SDR family oxidoreductase</fullName>
    </submittedName>
</protein>
<reference evidence="6" key="1">
    <citation type="submission" date="2020-01" db="EMBL/GenBank/DDBJ databases">
        <title>Insect and environment-associated Actinomycetes.</title>
        <authorList>
            <person name="Currrie C."/>
            <person name="Chevrette M."/>
            <person name="Carlson C."/>
            <person name="Stubbendieck R."/>
            <person name="Wendt-Pienkowski E."/>
        </authorList>
    </citation>
    <scope>NUCLEOTIDE SEQUENCE</scope>
    <source>
        <strain evidence="6">SID14436</strain>
    </source>
</reference>
<evidence type="ECO:0000256" key="2">
    <source>
        <dbReference type="ARBA" id="ARBA00023002"/>
    </source>
</evidence>
<dbReference type="GO" id="GO:0016491">
    <property type="term" value="F:oxidoreductase activity"/>
    <property type="evidence" value="ECO:0007669"/>
    <property type="project" value="UniProtKB-KW"/>
</dbReference>
<dbReference type="InterPro" id="IPR002347">
    <property type="entry name" value="SDR_fam"/>
</dbReference>
<comment type="caution">
    <text evidence="6">The sequence shown here is derived from an EMBL/GenBank/DDBJ whole genome shotgun (WGS) entry which is preliminary data.</text>
</comment>
<sequence length="327" mass="34199">MPPVHHSPLRGRTAVVTGAARGLGEAVARDLSARGAKVALLGREESTLARVRDTLPGVSRCWAVDVTDDRGMARVAAEIGAGLGPPSVVVANAGVAEGGPFETSDPAVWRRVVEVNLIGSAVTARAFLPALFETRGYFLQVASLASIGAAPMMSAYCASKAGVESFAHALRAEVAHRRVGVGIAYINWTDTDMIRDADQYAVLRQLRGHMPPPARKVFPVSYVAGRLVTAVERRRPAVYVPRWLRAAQAVRAAMPPVVTLLSRRELPRLAAAEDFEATGLLGAGGRADHSDRAVADVRAGGDPPAGGNTAAGRADGTGPAGRRAAED</sequence>
<evidence type="ECO:0000313" key="6">
    <source>
        <dbReference type="EMBL" id="NEA89017.1"/>
    </source>
</evidence>
<dbReference type="SUPFAM" id="SSF51735">
    <property type="entry name" value="NAD(P)-binding Rossmann-fold domains"/>
    <property type="match status" value="1"/>
</dbReference>
<evidence type="ECO:0000259" key="5">
    <source>
        <dbReference type="SMART" id="SM00822"/>
    </source>
</evidence>
<dbReference type="EMBL" id="JAAGMD010000671">
    <property type="protein sequence ID" value="NEA89017.1"/>
    <property type="molecule type" value="Genomic_DNA"/>
</dbReference>
<dbReference type="InterPro" id="IPR057326">
    <property type="entry name" value="KR_dom"/>
</dbReference>
<dbReference type="Gene3D" id="3.40.50.720">
    <property type="entry name" value="NAD(P)-binding Rossmann-like Domain"/>
    <property type="match status" value="1"/>
</dbReference>
<feature type="compositionally biased region" description="Basic and acidic residues" evidence="4">
    <location>
        <begin position="286"/>
        <end position="295"/>
    </location>
</feature>
<evidence type="ECO:0000256" key="1">
    <source>
        <dbReference type="ARBA" id="ARBA00006484"/>
    </source>
</evidence>
<dbReference type="RefSeq" id="WP_164438754.1">
    <property type="nucleotide sequence ID" value="NZ_JAAGMD010000671.1"/>
</dbReference>
<comment type="similarity">
    <text evidence="1 3">Belongs to the short-chain dehydrogenases/reductases (SDR) family.</text>
</comment>
<dbReference type="AlphaFoldDB" id="A0A6G3R0P7"/>
<gene>
    <name evidence="6" type="ORF">G3I53_23990</name>
</gene>
<evidence type="ECO:0000256" key="3">
    <source>
        <dbReference type="RuleBase" id="RU000363"/>
    </source>
</evidence>
<dbReference type="PRINTS" id="PR00081">
    <property type="entry name" value="GDHRDH"/>
</dbReference>
<dbReference type="SMART" id="SM00822">
    <property type="entry name" value="PKS_KR"/>
    <property type="match status" value="1"/>
</dbReference>
<dbReference type="InterPro" id="IPR020904">
    <property type="entry name" value="Sc_DH/Rdtase_CS"/>
</dbReference>
<organism evidence="6">
    <name type="scientific">Streptomyces sp. SID14436</name>
    <dbReference type="NCBI Taxonomy" id="2706070"/>
    <lineage>
        <taxon>Bacteria</taxon>
        <taxon>Bacillati</taxon>
        <taxon>Actinomycetota</taxon>
        <taxon>Actinomycetes</taxon>
        <taxon>Kitasatosporales</taxon>
        <taxon>Streptomycetaceae</taxon>
        <taxon>Streptomyces</taxon>
    </lineage>
</organism>